<protein>
    <submittedName>
        <fullName evidence="1">Glyoxalase-like domain-containing protein</fullName>
    </submittedName>
</protein>
<dbReference type="Proteomes" id="UP000791080">
    <property type="component" value="Unassembled WGS sequence"/>
</dbReference>
<dbReference type="RefSeq" id="WP_035291244.1">
    <property type="nucleotide sequence ID" value="NZ_AUBJ02000001.1"/>
</dbReference>
<dbReference type="InterPro" id="IPR029068">
    <property type="entry name" value="Glyas_Bleomycin-R_OHBP_Dase"/>
</dbReference>
<dbReference type="EMBL" id="AUBJ02000001">
    <property type="protein sequence ID" value="MCP2331975.1"/>
    <property type="molecule type" value="Genomic_DNA"/>
</dbReference>
<dbReference type="SUPFAM" id="SSF54593">
    <property type="entry name" value="Glyoxalase/Bleomycin resistance protein/Dihydroxybiphenyl dioxygenase"/>
    <property type="match status" value="1"/>
</dbReference>
<reference evidence="1 2" key="1">
    <citation type="submission" date="2013-07" db="EMBL/GenBank/DDBJ databases">
        <authorList>
            <consortium name="DOE Joint Genome Institute"/>
            <person name="Reeve W."/>
            <person name="Huntemann M."/>
            <person name="Han J."/>
            <person name="Chen A."/>
            <person name="Kyrpides N."/>
            <person name="Mavromatis K."/>
            <person name="Markowitz V."/>
            <person name="Palaniappan K."/>
            <person name="Ivanova N."/>
            <person name="Schaumberg A."/>
            <person name="Pati A."/>
            <person name="Liolios K."/>
            <person name="Nordberg H.P."/>
            <person name="Cantor M.N."/>
            <person name="Hua S.X."/>
            <person name="Woyke T."/>
        </authorList>
    </citation>
    <scope>NUCLEOTIDE SEQUENCE [LARGE SCALE GENOMIC DNA]</scope>
    <source>
        <strain evidence="1 2">DSM 43889</strain>
    </source>
</reference>
<name>A0ABT1JHJ1_ACTCY</name>
<sequence length="257" mass="28402">MTETTTRPTETMVPTLPCVSVDETADFYEAIGFTVTFRQTKPYVYLAMNWGGVVVHFGSAPPGTDPAREDAGGCLVMVDSVAPYHAAITQAMRQAYGKVLAKGRPRITRYRPGATRFTLVDPTGNSLIFIQRDEPEELEYGGSKKLTGLARVLDNVRNFREFKNDDQAAVRALRSWLRRHGDQAPPVERALALATLVEALVALESREEAEDAMATLRTIPLGEEERRRVEAELAHVANLNRWLDGDEPTSGPDTGKD</sequence>
<gene>
    <name evidence="1" type="ORF">G443_002245</name>
</gene>
<evidence type="ECO:0000313" key="2">
    <source>
        <dbReference type="Proteomes" id="UP000791080"/>
    </source>
</evidence>
<dbReference type="Gene3D" id="3.10.180.10">
    <property type="entry name" value="2,3-Dihydroxybiphenyl 1,2-Dioxygenase, domain 1"/>
    <property type="match status" value="1"/>
</dbReference>
<accession>A0ABT1JHJ1</accession>
<reference evidence="1 2" key="2">
    <citation type="submission" date="2022-06" db="EMBL/GenBank/DDBJ databases">
        <title>Genomic Encyclopedia of Type Strains, Phase I: the one thousand microbial genomes (KMG-I) project.</title>
        <authorList>
            <person name="Kyrpides N."/>
        </authorList>
    </citation>
    <scope>NUCLEOTIDE SEQUENCE [LARGE SCALE GENOMIC DNA]</scope>
    <source>
        <strain evidence="1 2">DSM 43889</strain>
    </source>
</reference>
<evidence type="ECO:0000313" key="1">
    <source>
        <dbReference type="EMBL" id="MCP2331975.1"/>
    </source>
</evidence>
<comment type="caution">
    <text evidence="1">The sequence shown here is derived from an EMBL/GenBank/DDBJ whole genome shotgun (WGS) entry which is preliminary data.</text>
</comment>
<keyword evidence="2" id="KW-1185">Reference proteome</keyword>
<proteinExistence type="predicted"/>
<organism evidence="1 2">
    <name type="scientific">Actinoalloteichus caeruleus DSM 43889</name>
    <dbReference type="NCBI Taxonomy" id="1120930"/>
    <lineage>
        <taxon>Bacteria</taxon>
        <taxon>Bacillati</taxon>
        <taxon>Actinomycetota</taxon>
        <taxon>Actinomycetes</taxon>
        <taxon>Pseudonocardiales</taxon>
        <taxon>Pseudonocardiaceae</taxon>
        <taxon>Actinoalloteichus</taxon>
        <taxon>Actinoalloteichus cyanogriseus</taxon>
    </lineage>
</organism>